<protein>
    <submittedName>
        <fullName evidence="1">Uncharacterized protein</fullName>
    </submittedName>
</protein>
<accession>A0A143C4K9</accession>
<proteinExistence type="predicted"/>
<sequence length="60" mass="6629">MYDSGSERASATAYWSGPAETYVRYCFAERTAVISSGPRHPADSPSRTPWYDHAVQGPMC</sequence>
<gene>
    <name evidence="1" type="ORF">A4E84_21770</name>
</gene>
<organism evidence="1 2">
    <name type="scientific">Streptomyces qaidamensis</name>
    <dbReference type="NCBI Taxonomy" id="1783515"/>
    <lineage>
        <taxon>Bacteria</taxon>
        <taxon>Bacillati</taxon>
        <taxon>Actinomycetota</taxon>
        <taxon>Actinomycetes</taxon>
        <taxon>Kitasatosporales</taxon>
        <taxon>Streptomycetaceae</taxon>
        <taxon>Streptomyces</taxon>
        <taxon>Streptomyces aurantiacus group</taxon>
    </lineage>
</organism>
<keyword evidence="2" id="KW-1185">Reference proteome</keyword>
<dbReference type="AlphaFoldDB" id="A0A143C4K9"/>
<dbReference type="Proteomes" id="UP000076096">
    <property type="component" value="Chromosome"/>
</dbReference>
<evidence type="ECO:0000313" key="1">
    <source>
        <dbReference type="EMBL" id="AMW11895.1"/>
    </source>
</evidence>
<reference evidence="2" key="1">
    <citation type="submission" date="2016-04" db="EMBL/GenBank/DDBJ databases">
        <authorList>
            <person name="Zhang B."/>
        </authorList>
    </citation>
    <scope>NUCLEOTIDE SEQUENCE [LARGE SCALE GENOMIC DNA]</scope>
    <source>
        <strain evidence="2">S10</strain>
    </source>
</reference>
<dbReference type="KEGG" id="stsi:A4E84_21770"/>
<evidence type="ECO:0000313" key="2">
    <source>
        <dbReference type="Proteomes" id="UP000076096"/>
    </source>
</evidence>
<dbReference type="EMBL" id="CP015098">
    <property type="protein sequence ID" value="AMW11895.1"/>
    <property type="molecule type" value="Genomic_DNA"/>
</dbReference>
<name>A0A143C4K9_9ACTN</name>